<keyword evidence="2" id="KW-1185">Reference proteome</keyword>
<sequence>MESVVIQPALAADKVSLFKVITTKDEIVIGISEGDLAQIEGQNAGGVAKMLVTKGSMSVWQYAVRKSAGGDLEQSPLHKIGLIASDSLRIEPYATPLRVLPIDESKK</sequence>
<dbReference type="Proteomes" id="UP000050863">
    <property type="component" value="Unassembled WGS sequence"/>
</dbReference>
<protein>
    <submittedName>
        <fullName evidence="1">Uncharacterized protein</fullName>
    </submittedName>
</protein>
<dbReference type="STRING" id="280332.CQ12_14810"/>
<comment type="caution">
    <text evidence="1">The sequence shown here is derived from an EMBL/GenBank/DDBJ whole genome shotgun (WGS) entry which is preliminary data.</text>
</comment>
<dbReference type="EMBL" id="LLXZ01000093">
    <property type="protein sequence ID" value="KRR08132.1"/>
    <property type="molecule type" value="Genomic_DNA"/>
</dbReference>
<dbReference type="AlphaFoldDB" id="A0A0R3LK75"/>
<evidence type="ECO:0000313" key="1">
    <source>
        <dbReference type="EMBL" id="KRR08132.1"/>
    </source>
</evidence>
<gene>
    <name evidence="1" type="ORF">CQ12_14810</name>
</gene>
<organism evidence="1 2">
    <name type="scientific">Bradyrhizobium jicamae</name>
    <dbReference type="NCBI Taxonomy" id="280332"/>
    <lineage>
        <taxon>Bacteria</taxon>
        <taxon>Pseudomonadati</taxon>
        <taxon>Pseudomonadota</taxon>
        <taxon>Alphaproteobacteria</taxon>
        <taxon>Hyphomicrobiales</taxon>
        <taxon>Nitrobacteraceae</taxon>
        <taxon>Bradyrhizobium</taxon>
    </lineage>
</organism>
<dbReference type="OrthoDB" id="7280790at2"/>
<evidence type="ECO:0000313" key="2">
    <source>
        <dbReference type="Proteomes" id="UP000050863"/>
    </source>
</evidence>
<reference evidence="1 2" key="1">
    <citation type="submission" date="2014-03" db="EMBL/GenBank/DDBJ databases">
        <title>Bradyrhizobium valentinum sp. nov., isolated from effective nodules of Lupinus mariae-josephae, a lupine endemic of basic-lime soils in Eastern Spain.</title>
        <authorList>
            <person name="Duran D."/>
            <person name="Rey L."/>
            <person name="Navarro A."/>
            <person name="Busquets A."/>
            <person name="Imperial J."/>
            <person name="Ruiz-Argueso T."/>
        </authorList>
    </citation>
    <scope>NUCLEOTIDE SEQUENCE [LARGE SCALE GENOMIC DNA]</scope>
    <source>
        <strain evidence="1 2">PAC68</strain>
    </source>
</reference>
<name>A0A0R3LK75_9BRAD</name>
<proteinExistence type="predicted"/>
<accession>A0A0R3LK75</accession>